<gene>
    <name evidence="1" type="ORF">Pint_03462</name>
</gene>
<evidence type="ECO:0000313" key="2">
    <source>
        <dbReference type="Proteomes" id="UP001163603"/>
    </source>
</evidence>
<protein>
    <submittedName>
        <fullName evidence="1">Uncharacterized protein</fullName>
    </submittedName>
</protein>
<proteinExistence type="predicted"/>
<dbReference type="EMBL" id="CM047736">
    <property type="protein sequence ID" value="KAJ0053009.1"/>
    <property type="molecule type" value="Genomic_DNA"/>
</dbReference>
<accession>A0ACC0ZLH0</accession>
<evidence type="ECO:0000313" key="1">
    <source>
        <dbReference type="EMBL" id="KAJ0053009.1"/>
    </source>
</evidence>
<comment type="caution">
    <text evidence="1">The sequence shown here is derived from an EMBL/GenBank/DDBJ whole genome shotgun (WGS) entry which is preliminary data.</text>
</comment>
<reference evidence="2" key="1">
    <citation type="journal article" date="2023" name="G3 (Bethesda)">
        <title>Genome assembly and association tests identify interacting loci associated with vigor, precocity, and sex in interspecific pistachio rootstocks.</title>
        <authorList>
            <person name="Palmer W."/>
            <person name="Jacygrad E."/>
            <person name="Sagayaradj S."/>
            <person name="Cavanaugh K."/>
            <person name="Han R."/>
            <person name="Bertier L."/>
            <person name="Beede B."/>
            <person name="Kafkas S."/>
            <person name="Golino D."/>
            <person name="Preece J."/>
            <person name="Michelmore R."/>
        </authorList>
    </citation>
    <scope>NUCLEOTIDE SEQUENCE [LARGE SCALE GENOMIC DNA]</scope>
</reference>
<keyword evidence="2" id="KW-1185">Reference proteome</keyword>
<name>A0ACC0ZLH0_9ROSI</name>
<dbReference type="Proteomes" id="UP001163603">
    <property type="component" value="Chromosome 1"/>
</dbReference>
<organism evidence="1 2">
    <name type="scientific">Pistacia integerrima</name>
    <dbReference type="NCBI Taxonomy" id="434235"/>
    <lineage>
        <taxon>Eukaryota</taxon>
        <taxon>Viridiplantae</taxon>
        <taxon>Streptophyta</taxon>
        <taxon>Embryophyta</taxon>
        <taxon>Tracheophyta</taxon>
        <taxon>Spermatophyta</taxon>
        <taxon>Magnoliopsida</taxon>
        <taxon>eudicotyledons</taxon>
        <taxon>Gunneridae</taxon>
        <taxon>Pentapetalae</taxon>
        <taxon>rosids</taxon>
        <taxon>malvids</taxon>
        <taxon>Sapindales</taxon>
        <taxon>Anacardiaceae</taxon>
        <taxon>Pistacia</taxon>
    </lineage>
</organism>
<sequence>MNSMANSFQPAVLCCVLHCNRDHLENYTSDYTVQILMGYCVVYIFVQTFMIPGTVFMSLLTGPFLVSSRV</sequence>